<dbReference type="Proteomes" id="UP000290287">
    <property type="component" value="Unassembled WGS sequence"/>
</dbReference>
<dbReference type="InterPro" id="IPR029787">
    <property type="entry name" value="Nucleotide_cyclase"/>
</dbReference>
<proteinExistence type="predicted"/>
<dbReference type="Pfam" id="PF00990">
    <property type="entry name" value="GGDEF"/>
    <property type="match status" value="1"/>
</dbReference>
<comment type="caution">
    <text evidence="6">The sequence shown here is derived from an EMBL/GenBank/DDBJ whole genome shotgun (WGS) entry which is preliminary data.</text>
</comment>
<dbReference type="NCBIfam" id="TIGR00254">
    <property type="entry name" value="GGDEF"/>
    <property type="match status" value="1"/>
</dbReference>
<dbReference type="GO" id="GO:0052621">
    <property type="term" value="F:diguanylate cyclase activity"/>
    <property type="evidence" value="ECO:0007669"/>
    <property type="project" value="UniProtKB-EC"/>
</dbReference>
<evidence type="ECO:0000313" key="6">
    <source>
        <dbReference type="EMBL" id="RXJ74436.1"/>
    </source>
</evidence>
<dbReference type="PROSITE" id="PS50887">
    <property type="entry name" value="GGDEF"/>
    <property type="match status" value="1"/>
</dbReference>
<dbReference type="PANTHER" id="PTHR45138:SF9">
    <property type="entry name" value="DIGUANYLATE CYCLASE DGCM-RELATED"/>
    <property type="match status" value="1"/>
</dbReference>
<accession>A0A4Q0YT96</accession>
<evidence type="ECO:0000256" key="3">
    <source>
        <dbReference type="ARBA" id="ARBA00034247"/>
    </source>
</evidence>
<name>A0A4Q0YT96_9GAMM</name>
<dbReference type="PANTHER" id="PTHR45138">
    <property type="entry name" value="REGULATORY COMPONENTS OF SENSORY TRANSDUCTION SYSTEM"/>
    <property type="match status" value="1"/>
</dbReference>
<comment type="cofactor">
    <cofactor evidence="1">
        <name>Mg(2+)</name>
        <dbReference type="ChEBI" id="CHEBI:18420"/>
    </cofactor>
</comment>
<keyword evidence="7" id="KW-1185">Reference proteome</keyword>
<keyword evidence="4" id="KW-0472">Membrane</keyword>
<dbReference type="GO" id="GO:0043709">
    <property type="term" value="P:cell adhesion involved in single-species biofilm formation"/>
    <property type="evidence" value="ECO:0007669"/>
    <property type="project" value="TreeGrafter"/>
</dbReference>
<dbReference type="SMART" id="SM00267">
    <property type="entry name" value="GGDEF"/>
    <property type="match status" value="1"/>
</dbReference>
<reference evidence="6 7" key="1">
    <citation type="submission" date="2017-10" db="EMBL/GenBank/DDBJ databases">
        <title>Nyctiphanis sp. nov., isolated from the stomach of the euphausiid Nyctiphanes simplex (Hansen, 1911) in the Gulf of California.</title>
        <authorList>
            <person name="Gomez-Gil B."/>
            <person name="Aguilar-Mendez M."/>
            <person name="Lopez-Cortes A."/>
            <person name="Gomez-Gutierrez J."/>
            <person name="Roque A."/>
            <person name="Lang E."/>
            <person name="Gonzalez-Castillo A."/>
        </authorList>
    </citation>
    <scope>NUCLEOTIDE SEQUENCE [LARGE SCALE GENOMIC DNA]</scope>
    <source>
        <strain evidence="6 7">CAIM 600</strain>
    </source>
</reference>
<dbReference type="GO" id="GO:0005886">
    <property type="term" value="C:plasma membrane"/>
    <property type="evidence" value="ECO:0007669"/>
    <property type="project" value="TreeGrafter"/>
</dbReference>
<feature type="domain" description="GGDEF" evidence="5">
    <location>
        <begin position="343"/>
        <end position="478"/>
    </location>
</feature>
<dbReference type="FunFam" id="3.30.70.270:FF:000001">
    <property type="entry name" value="Diguanylate cyclase domain protein"/>
    <property type="match status" value="1"/>
</dbReference>
<keyword evidence="4" id="KW-0812">Transmembrane</keyword>
<comment type="catalytic activity">
    <reaction evidence="3">
        <text>2 GTP = 3',3'-c-di-GMP + 2 diphosphate</text>
        <dbReference type="Rhea" id="RHEA:24898"/>
        <dbReference type="ChEBI" id="CHEBI:33019"/>
        <dbReference type="ChEBI" id="CHEBI:37565"/>
        <dbReference type="ChEBI" id="CHEBI:58805"/>
        <dbReference type="EC" id="2.7.7.65"/>
    </reaction>
</comment>
<evidence type="ECO:0000256" key="4">
    <source>
        <dbReference type="SAM" id="Phobius"/>
    </source>
</evidence>
<evidence type="ECO:0000256" key="1">
    <source>
        <dbReference type="ARBA" id="ARBA00001946"/>
    </source>
</evidence>
<evidence type="ECO:0000256" key="2">
    <source>
        <dbReference type="ARBA" id="ARBA00012528"/>
    </source>
</evidence>
<feature type="transmembrane region" description="Helical" evidence="4">
    <location>
        <begin position="234"/>
        <end position="257"/>
    </location>
</feature>
<dbReference type="GO" id="GO:1902201">
    <property type="term" value="P:negative regulation of bacterial-type flagellum-dependent cell motility"/>
    <property type="evidence" value="ECO:0007669"/>
    <property type="project" value="TreeGrafter"/>
</dbReference>
<dbReference type="Gene3D" id="6.10.340.10">
    <property type="match status" value="1"/>
</dbReference>
<dbReference type="EMBL" id="PEIB01000002">
    <property type="protein sequence ID" value="RXJ74436.1"/>
    <property type="molecule type" value="Genomic_DNA"/>
</dbReference>
<protein>
    <recommendedName>
        <fullName evidence="2">diguanylate cyclase</fullName>
        <ecNumber evidence="2">2.7.7.65</ecNumber>
    </recommendedName>
</protein>
<dbReference type="SUPFAM" id="SSF55073">
    <property type="entry name" value="Nucleotide cyclase"/>
    <property type="match status" value="1"/>
</dbReference>
<organism evidence="6 7">
    <name type="scientific">Veronia nyctiphanis</name>
    <dbReference type="NCBI Taxonomy" id="1278244"/>
    <lineage>
        <taxon>Bacteria</taxon>
        <taxon>Pseudomonadati</taxon>
        <taxon>Pseudomonadota</taxon>
        <taxon>Gammaproteobacteria</taxon>
        <taxon>Vibrionales</taxon>
        <taxon>Vibrionaceae</taxon>
        <taxon>Veronia</taxon>
    </lineage>
</organism>
<keyword evidence="4" id="KW-1133">Transmembrane helix</keyword>
<dbReference type="InterPro" id="IPR050469">
    <property type="entry name" value="Diguanylate_Cyclase"/>
</dbReference>
<dbReference type="CDD" id="cd06225">
    <property type="entry name" value="HAMP"/>
    <property type="match status" value="1"/>
</dbReference>
<dbReference type="Gene3D" id="3.30.70.270">
    <property type="match status" value="1"/>
</dbReference>
<evidence type="ECO:0000259" key="5">
    <source>
        <dbReference type="PROSITE" id="PS50887"/>
    </source>
</evidence>
<gene>
    <name evidence="6" type="ORF">CS022_02180</name>
</gene>
<dbReference type="InterPro" id="IPR000160">
    <property type="entry name" value="GGDEF_dom"/>
</dbReference>
<dbReference type="AlphaFoldDB" id="A0A4Q0YT96"/>
<sequence>MQGGYLSRNLTVNQLLFLTHLLLVLILIAGFSVTRYQSEWSTRLNNEVVLAEQIIAPLVLESSTAVAGRNYAALTLPSQKQTLLNIEPLLLLDVTGVSDYSSQSVSVRYQRDIADIWRMDVSTDEINQTRKQRNDLGSALTTTTQQSDAQRKKITYLVKKLDGELKTIERAKLMSKTVALPWLLPAGDYSYKFLPDEKVLVVQTPLVNKNGGTLKAVFDASTLYHLKTQIVKTLFLEAAIALLASVLLIIVVSNSIVSPLKRLANKISQDIEKLDISDMKELKRQDEIGILARALQSLTEKTQSQMKLLRHLSDTDALTGMSGRHKYEDKAEVLFRTSQSKQQNFGIIICDIDSFKLYNDTFGHSKGDEVIKKIAGVLLAVTRNNDLCFRIGGEEFIILFTDKDANNVHSIAERMRKEVQRLAIPHHTESGIVTLSLGAVLATQASGHWSYQNIFDHADEQLYKAKGKGRNCTVFSEIDASMAPTRNVNHADNAIKFMD</sequence>
<evidence type="ECO:0000313" key="7">
    <source>
        <dbReference type="Proteomes" id="UP000290287"/>
    </source>
</evidence>
<feature type="transmembrane region" description="Helical" evidence="4">
    <location>
        <begin position="15"/>
        <end position="34"/>
    </location>
</feature>
<dbReference type="EC" id="2.7.7.65" evidence="2"/>
<dbReference type="CDD" id="cd01949">
    <property type="entry name" value="GGDEF"/>
    <property type="match status" value="1"/>
</dbReference>
<dbReference type="InterPro" id="IPR043128">
    <property type="entry name" value="Rev_trsase/Diguanyl_cyclase"/>
</dbReference>